<feature type="domain" description="DUF218" evidence="1">
    <location>
        <begin position="23"/>
        <end position="161"/>
    </location>
</feature>
<evidence type="ECO:0000313" key="3">
    <source>
        <dbReference type="Proteomes" id="UP000249890"/>
    </source>
</evidence>
<organism evidence="2 3">
    <name type="scientific">Paenibacillus donghaensis</name>
    <dbReference type="NCBI Taxonomy" id="414771"/>
    <lineage>
        <taxon>Bacteria</taxon>
        <taxon>Bacillati</taxon>
        <taxon>Bacillota</taxon>
        <taxon>Bacilli</taxon>
        <taxon>Bacillales</taxon>
        <taxon>Paenibacillaceae</taxon>
        <taxon>Paenibacillus</taxon>
    </lineage>
</organism>
<dbReference type="EMBL" id="CP021780">
    <property type="protein sequence ID" value="ASA26156.1"/>
    <property type="molecule type" value="Genomic_DNA"/>
</dbReference>
<dbReference type="InterPro" id="IPR051599">
    <property type="entry name" value="Cell_Envelope_Assoc"/>
</dbReference>
<dbReference type="Gene3D" id="3.40.50.620">
    <property type="entry name" value="HUPs"/>
    <property type="match status" value="1"/>
</dbReference>
<name>A0A2Z2KH80_9BACL</name>
<dbReference type="OrthoDB" id="9782395at2"/>
<accession>A0A2Z2KH80</accession>
<evidence type="ECO:0000259" key="1">
    <source>
        <dbReference type="Pfam" id="PF02698"/>
    </source>
</evidence>
<dbReference type="Proteomes" id="UP000249890">
    <property type="component" value="Chromosome"/>
</dbReference>
<dbReference type="AlphaFoldDB" id="A0A2Z2KH80"/>
<protein>
    <recommendedName>
        <fullName evidence="1">DUF218 domain-containing protein</fullName>
    </recommendedName>
</protein>
<dbReference type="InterPro" id="IPR003848">
    <property type="entry name" value="DUF218"/>
</dbReference>
<sequence>MTSRIIKDITDFIFVEDEPQISDVILIPGSSKWEISKKAADLFNQGYARYILPAGKYTSKLGRFPNERITNELYTGEFKTDFEFCSSVLKKNGVPKDAILCENQSTNTSENAQYSRDILSNNNILVKKAILCCQAFHARRALMTYIHWFPDTIIYVVPSETQGISSENWHKSHTGVNRVLGELEKCGKYFSDFLVSNLE</sequence>
<gene>
    <name evidence="2" type="ORF">B9T62_02775</name>
</gene>
<dbReference type="Pfam" id="PF02698">
    <property type="entry name" value="DUF218"/>
    <property type="match status" value="1"/>
</dbReference>
<proteinExistence type="predicted"/>
<evidence type="ECO:0000313" key="2">
    <source>
        <dbReference type="EMBL" id="ASA26156.1"/>
    </source>
</evidence>
<reference evidence="2 3" key="1">
    <citation type="submission" date="2017-06" db="EMBL/GenBank/DDBJ databases">
        <title>Complete genome sequence of Paenibacillus donghaensis KCTC 13049T isolated from East Sea sediment, South Korea.</title>
        <authorList>
            <person name="Jung B.K."/>
            <person name="Hong S.-J."/>
            <person name="Shin J.-H."/>
        </authorList>
    </citation>
    <scope>NUCLEOTIDE SEQUENCE [LARGE SCALE GENOMIC DNA]</scope>
    <source>
        <strain evidence="2 3">KCTC 13049</strain>
    </source>
</reference>
<dbReference type="PANTHER" id="PTHR30336:SF20">
    <property type="entry name" value="DUF218 DOMAIN-CONTAINING PROTEIN"/>
    <property type="match status" value="1"/>
</dbReference>
<keyword evidence="3" id="KW-1185">Reference proteome</keyword>
<dbReference type="InterPro" id="IPR014729">
    <property type="entry name" value="Rossmann-like_a/b/a_fold"/>
</dbReference>
<dbReference type="CDD" id="cd06259">
    <property type="entry name" value="YdcF-like"/>
    <property type="match status" value="1"/>
</dbReference>
<dbReference type="KEGG" id="pdh:B9T62_02775"/>
<dbReference type="PANTHER" id="PTHR30336">
    <property type="entry name" value="INNER MEMBRANE PROTEIN, PROBABLE PERMEASE"/>
    <property type="match status" value="1"/>
</dbReference>
<dbReference type="GO" id="GO:0005886">
    <property type="term" value="C:plasma membrane"/>
    <property type="evidence" value="ECO:0007669"/>
    <property type="project" value="TreeGrafter"/>
</dbReference>